<keyword evidence="1" id="KW-1133">Transmembrane helix</keyword>
<evidence type="ECO:0000313" key="3">
    <source>
        <dbReference type="Proteomes" id="UP001243717"/>
    </source>
</evidence>
<evidence type="ECO:0000256" key="1">
    <source>
        <dbReference type="SAM" id="Phobius"/>
    </source>
</evidence>
<proteinExistence type="predicted"/>
<gene>
    <name evidence="2" type="ORF">QEH59_09935</name>
</gene>
<feature type="transmembrane region" description="Helical" evidence="1">
    <location>
        <begin position="12"/>
        <end position="33"/>
    </location>
</feature>
<sequence length="109" mass="12453">MSFTLGDKWIASGLFAWSMLWFSVFVIGSLWNLVAPWPVEVWKGFWHVTGVGIPVFMALVTAVWFTRGDYVLFLPCSDASRKKRLTTSTTAPWWGIKTSMKRWSCVRGT</sequence>
<dbReference type="Proteomes" id="UP001243717">
    <property type="component" value="Unassembled WGS sequence"/>
</dbReference>
<dbReference type="EMBL" id="JARXIC010000014">
    <property type="protein sequence ID" value="MDQ8194745.1"/>
    <property type="molecule type" value="Genomic_DNA"/>
</dbReference>
<keyword evidence="1" id="KW-0472">Membrane</keyword>
<keyword evidence="1" id="KW-0812">Transmembrane</keyword>
<dbReference type="RefSeq" id="WP_308985212.1">
    <property type="nucleotide sequence ID" value="NZ_JARXIC010000014.1"/>
</dbReference>
<evidence type="ECO:0000313" key="2">
    <source>
        <dbReference type="EMBL" id="MDQ8194745.1"/>
    </source>
</evidence>
<organism evidence="2 3">
    <name type="scientific">Thalassobacterium sedimentorum</name>
    <dbReference type="NCBI Taxonomy" id="3041258"/>
    <lineage>
        <taxon>Bacteria</taxon>
        <taxon>Pseudomonadati</taxon>
        <taxon>Verrucomicrobiota</taxon>
        <taxon>Opitutia</taxon>
        <taxon>Puniceicoccales</taxon>
        <taxon>Coraliomargaritaceae</taxon>
        <taxon>Thalassobacterium</taxon>
    </lineage>
</organism>
<comment type="caution">
    <text evidence="2">The sequence shown here is derived from an EMBL/GenBank/DDBJ whole genome shotgun (WGS) entry which is preliminary data.</text>
</comment>
<feature type="transmembrane region" description="Helical" evidence="1">
    <location>
        <begin position="45"/>
        <end position="65"/>
    </location>
</feature>
<protein>
    <submittedName>
        <fullName evidence="2">Uncharacterized protein</fullName>
    </submittedName>
</protein>
<name>A0ABU1AIX1_9BACT</name>
<keyword evidence="3" id="KW-1185">Reference proteome</keyword>
<accession>A0ABU1AIX1</accession>
<reference evidence="2 3" key="1">
    <citation type="submission" date="2023-04" db="EMBL/GenBank/DDBJ databases">
        <title>A novel bacteria isolated from coastal sediment.</title>
        <authorList>
            <person name="Liu X.-J."/>
            <person name="Du Z.-J."/>
        </authorList>
    </citation>
    <scope>NUCLEOTIDE SEQUENCE [LARGE SCALE GENOMIC DNA]</scope>
    <source>
        <strain evidence="2 3">SDUM461004</strain>
    </source>
</reference>